<keyword evidence="2" id="KW-0788">Thiol protease</keyword>
<keyword evidence="2" id="KW-0645">Protease</keyword>
<evidence type="ECO:0000313" key="6">
    <source>
        <dbReference type="Proteomes" id="UP000663843"/>
    </source>
</evidence>
<evidence type="ECO:0000256" key="1">
    <source>
        <dbReference type="ARBA" id="ARBA00022703"/>
    </source>
</evidence>
<comment type="caution">
    <text evidence="5">The sequence shown here is derived from an EMBL/GenBank/DDBJ whole genome shotgun (WGS) entry which is preliminary data.</text>
</comment>
<dbReference type="EMBL" id="CAJMWT010002272">
    <property type="protein sequence ID" value="CAE6438096.1"/>
    <property type="molecule type" value="Genomic_DNA"/>
</dbReference>
<gene>
    <name evidence="5" type="ORF">RDB_LOCUS72092</name>
</gene>
<evidence type="ECO:0000256" key="2">
    <source>
        <dbReference type="ARBA" id="ARBA00022807"/>
    </source>
</evidence>
<dbReference type="InterPro" id="IPR029030">
    <property type="entry name" value="Caspase-like_dom_sf"/>
</dbReference>
<accession>A0A8H3AT73</accession>
<keyword evidence="3" id="KW-1133">Transmembrane helix</keyword>
<keyword evidence="3" id="KW-0812">Transmembrane</keyword>
<reference evidence="5" key="1">
    <citation type="submission" date="2021-01" db="EMBL/GenBank/DDBJ databases">
        <authorList>
            <person name="Kaushik A."/>
        </authorList>
    </citation>
    <scope>NUCLEOTIDE SEQUENCE</scope>
    <source>
        <strain evidence="5">AG2-2IIIB</strain>
    </source>
</reference>
<keyword evidence="3" id="KW-0472">Membrane</keyword>
<dbReference type="GO" id="GO:0006508">
    <property type="term" value="P:proteolysis"/>
    <property type="evidence" value="ECO:0007669"/>
    <property type="project" value="InterPro"/>
</dbReference>
<proteinExistence type="predicted"/>
<protein>
    <recommendedName>
        <fullName evidence="4">Peptidase C14 caspase domain-containing protein</fullName>
    </recommendedName>
</protein>
<organism evidence="5 6">
    <name type="scientific">Rhizoctonia solani</name>
    <dbReference type="NCBI Taxonomy" id="456999"/>
    <lineage>
        <taxon>Eukaryota</taxon>
        <taxon>Fungi</taxon>
        <taxon>Dikarya</taxon>
        <taxon>Basidiomycota</taxon>
        <taxon>Agaricomycotina</taxon>
        <taxon>Agaricomycetes</taxon>
        <taxon>Cantharellales</taxon>
        <taxon>Ceratobasidiaceae</taxon>
        <taxon>Rhizoctonia</taxon>
    </lineage>
</organism>
<feature type="domain" description="Peptidase C14 caspase" evidence="4">
    <location>
        <begin position="324"/>
        <end position="488"/>
    </location>
</feature>
<dbReference type="SUPFAM" id="SSF52129">
    <property type="entry name" value="Caspase-like"/>
    <property type="match status" value="1"/>
</dbReference>
<evidence type="ECO:0000259" key="4">
    <source>
        <dbReference type="Pfam" id="PF00656"/>
    </source>
</evidence>
<dbReference type="AlphaFoldDB" id="A0A8H3AT73"/>
<dbReference type="GO" id="GO:0006915">
    <property type="term" value="P:apoptotic process"/>
    <property type="evidence" value="ECO:0007669"/>
    <property type="project" value="UniProtKB-KW"/>
</dbReference>
<keyword evidence="1" id="KW-0053">Apoptosis</keyword>
<sequence>MSPLMDPCRKERAKEVISPMPVIHLPPLRLAPQVMASAETQAPPLRPSAIVIRAISVACMRVSGGCIERGPHGLHAPSGPQAPHSTPIGHWNTLFLVLVVSLAALLMLGVVALVTRDQHTVYSAGFEPRVSRTSRGETKPLLRAIPSSARPDHDYQACRFRCSSNGQPPTRTPRGSNRLVIQTQAPNLATFILEDSSRVVMSPVESIHDPPEPLVSTRGRIFAVTQNTDPVNSGGLGWDIAKSKVHGRVTQQSPGISRNQPLTRHVSPSNLTAVQTNQSQNHAAPSVKMRSATLVKSLTGLVLAQQTTIHILGIGMSWNGFGGDSRRALPGPPHDINWLQSIFASQDNFRFKSLLDHAATLEAVRQSLGDMHSAAGDNDFLVLYFSGHGAHDDSFELYNPESPDDSVLLNEATLNEWIVKFRSESRRPSPPVYIIFDFCRPSSIKPKTKLEDGVNVIWACSPTESALDLGLKSPDHSLPRSCFLLSFILAIDDFSADPTAPVVERFTIRMNEFVKVIRGLHCYEFKCRRPAPWRCCRCKTCLEGKLCTHEKHIGNLPFQVVSVGGIGGNSDLSAVAKYISDRFPLPIKRAADQVSKDHWVLYFNPSHISASKRPLNPRSRRLGKNVEIEPNMARNMTIPVKLIGF</sequence>
<name>A0A8H3AT73_9AGAM</name>
<dbReference type="GO" id="GO:0004197">
    <property type="term" value="F:cysteine-type endopeptidase activity"/>
    <property type="evidence" value="ECO:0007669"/>
    <property type="project" value="InterPro"/>
</dbReference>
<keyword evidence="2" id="KW-0378">Hydrolase</keyword>
<evidence type="ECO:0000256" key="3">
    <source>
        <dbReference type="SAM" id="Phobius"/>
    </source>
</evidence>
<dbReference type="InterPro" id="IPR011600">
    <property type="entry name" value="Pept_C14_caspase"/>
</dbReference>
<dbReference type="Pfam" id="PF00656">
    <property type="entry name" value="Peptidase_C14"/>
    <property type="match status" value="1"/>
</dbReference>
<dbReference type="Proteomes" id="UP000663843">
    <property type="component" value="Unassembled WGS sequence"/>
</dbReference>
<evidence type="ECO:0000313" key="5">
    <source>
        <dbReference type="EMBL" id="CAE6438096.1"/>
    </source>
</evidence>
<dbReference type="Gene3D" id="3.40.50.1460">
    <property type="match status" value="1"/>
</dbReference>
<feature type="transmembrane region" description="Helical" evidence="3">
    <location>
        <begin position="94"/>
        <end position="114"/>
    </location>
</feature>